<keyword evidence="4" id="KW-0411">Iron-sulfur</keyword>
<keyword evidence="9" id="KW-1185">Reference proteome</keyword>
<dbReference type="PANTHER" id="PTHR43661">
    <property type="entry name" value="D-XYLONATE DEHYDRATASE"/>
    <property type="match status" value="1"/>
</dbReference>
<proteinExistence type="inferred from homology"/>
<evidence type="ECO:0000256" key="2">
    <source>
        <dbReference type="ARBA" id="ARBA00022723"/>
    </source>
</evidence>
<dbReference type="KEGG" id="bhc:JFL75_16070"/>
<dbReference type="AlphaFoldDB" id="A0A7T8B9Z2"/>
<dbReference type="FunFam" id="3.50.30.80:FF:000001">
    <property type="entry name" value="Dihydroxy-acid dehydratase"/>
    <property type="match status" value="1"/>
</dbReference>
<reference evidence="8" key="1">
    <citation type="submission" date="2021-01" db="EMBL/GenBank/DDBJ databases">
        <title>Description of Breznakiella homolactica.</title>
        <authorList>
            <person name="Song Y."/>
            <person name="Brune A."/>
        </authorList>
    </citation>
    <scope>NUCLEOTIDE SEQUENCE</scope>
    <source>
        <strain evidence="8">RmG30</strain>
    </source>
</reference>
<gene>
    <name evidence="8" type="ORF">JFL75_16070</name>
</gene>
<dbReference type="SUPFAM" id="SSF52016">
    <property type="entry name" value="LeuD/IlvD-like"/>
    <property type="match status" value="1"/>
</dbReference>
<dbReference type="SUPFAM" id="SSF143975">
    <property type="entry name" value="IlvD/EDD N-terminal domain-like"/>
    <property type="match status" value="1"/>
</dbReference>
<sequence>MGKKENYTHVLLKPEMARMRALSKAIGYDNEDLHRFRIGIQNTWSETAAGHTHLKQVTEAVRAGIWQAGGTPIEFGGYGGCPIALGMNGHRYDTPSRDIMAMDVETCSELHSFDGLVLISSCDKNVPAHLLAAARMNIPTVIVLGGPMGSGRFRFRNVDMSDLDPFSWACETDPASVNYDSVEEMTECLCPGPGACALMGTANTMQCISEALGMSLPGNATTVAGSGSLLRLAKQAGRAIVRLIDEDVKPSDIITPEAMENAIRILHAIGGGTNAVVHLLALSHELGMLDRVNLQLIEKLGMDTPCITPIKPSGPYHLEDLGEAGGIQGVMKRLGEKIHPSPVTVNGKTVGGNIEEARIRNEEIIRPLENPVFSEGLYVLHGNLADSAVVRPTVIAKSMHQVTGPARVFESMESCLDAIRLHKINPGDIIVLRYEGPKGGPGLTDVFKIMGYLVSLNLHESCAVISDGKVSGFAKGPFICQVTPEAAEGGTIALVHEGDAICIDLPARSLELLVSDAELAERRRTWKPNPPRVTKGLLTLYAKSALPATMGAGLPLNLDTAE</sequence>
<dbReference type="Proteomes" id="UP000595917">
    <property type="component" value="Chromosome"/>
</dbReference>
<evidence type="ECO:0000256" key="4">
    <source>
        <dbReference type="ARBA" id="ARBA00023014"/>
    </source>
</evidence>
<dbReference type="EMBL" id="CP067089">
    <property type="protein sequence ID" value="QQO08435.1"/>
    <property type="molecule type" value="Genomic_DNA"/>
</dbReference>
<dbReference type="GO" id="GO:0046872">
    <property type="term" value="F:metal ion binding"/>
    <property type="evidence" value="ECO:0007669"/>
    <property type="project" value="UniProtKB-KW"/>
</dbReference>
<dbReference type="InterPro" id="IPR037237">
    <property type="entry name" value="IlvD/EDD_N"/>
</dbReference>
<evidence type="ECO:0000259" key="6">
    <source>
        <dbReference type="Pfam" id="PF00920"/>
    </source>
</evidence>
<dbReference type="PROSITE" id="PS00886">
    <property type="entry name" value="ILVD_EDD_1"/>
    <property type="match status" value="1"/>
</dbReference>
<feature type="domain" description="Dihydroxy-acid/6-phosphogluconate dehydratase N-terminal" evidence="6">
    <location>
        <begin position="38"/>
        <end position="351"/>
    </location>
</feature>
<keyword evidence="3" id="KW-0408">Iron</keyword>
<dbReference type="Pfam" id="PF24877">
    <property type="entry name" value="ILV_EDD_C"/>
    <property type="match status" value="1"/>
</dbReference>
<comment type="similarity">
    <text evidence="1">Belongs to the IlvD/Edd family.</text>
</comment>
<evidence type="ECO:0000259" key="7">
    <source>
        <dbReference type="Pfam" id="PF24877"/>
    </source>
</evidence>
<protein>
    <submittedName>
        <fullName evidence="8">Dihydroxy-acid dehydratase</fullName>
    </submittedName>
</protein>
<organism evidence="8 9">
    <name type="scientific">Breznakiella homolactica</name>
    <dbReference type="NCBI Taxonomy" id="2798577"/>
    <lineage>
        <taxon>Bacteria</taxon>
        <taxon>Pseudomonadati</taxon>
        <taxon>Spirochaetota</taxon>
        <taxon>Spirochaetia</taxon>
        <taxon>Spirochaetales</taxon>
        <taxon>Breznakiellaceae</taxon>
        <taxon>Breznakiella</taxon>
    </lineage>
</organism>
<evidence type="ECO:0000256" key="5">
    <source>
        <dbReference type="ARBA" id="ARBA00023239"/>
    </source>
</evidence>
<keyword evidence="5" id="KW-0456">Lyase</keyword>
<dbReference type="Gene3D" id="3.50.30.80">
    <property type="entry name" value="IlvD/EDD C-terminal domain-like"/>
    <property type="match status" value="1"/>
</dbReference>
<dbReference type="InterPro" id="IPR000581">
    <property type="entry name" value="ILV_EDD_N"/>
</dbReference>
<dbReference type="RefSeq" id="WP_215625741.1">
    <property type="nucleotide sequence ID" value="NZ_CP067089.2"/>
</dbReference>
<feature type="domain" description="Dihydroxy-acid/6-phosphogluconate dehydratase C-terminal" evidence="7">
    <location>
        <begin position="363"/>
        <end position="552"/>
    </location>
</feature>
<dbReference type="GO" id="GO:0005829">
    <property type="term" value="C:cytosol"/>
    <property type="evidence" value="ECO:0007669"/>
    <property type="project" value="TreeGrafter"/>
</dbReference>
<evidence type="ECO:0000313" key="9">
    <source>
        <dbReference type="Proteomes" id="UP000595917"/>
    </source>
</evidence>
<dbReference type="PANTHER" id="PTHR43661:SF3">
    <property type="entry name" value="D-XYLONATE DEHYDRATASE YAGF-RELATED"/>
    <property type="match status" value="1"/>
</dbReference>
<dbReference type="Pfam" id="PF00920">
    <property type="entry name" value="ILVD_EDD_N"/>
    <property type="match status" value="1"/>
</dbReference>
<dbReference type="InterPro" id="IPR056740">
    <property type="entry name" value="ILV_EDD_C"/>
</dbReference>
<keyword evidence="2" id="KW-0479">Metal-binding</keyword>
<evidence type="ECO:0000313" key="8">
    <source>
        <dbReference type="EMBL" id="QQO08435.1"/>
    </source>
</evidence>
<dbReference type="InterPro" id="IPR042096">
    <property type="entry name" value="Dihydro-acid_dehy_C"/>
</dbReference>
<evidence type="ECO:0000256" key="1">
    <source>
        <dbReference type="ARBA" id="ARBA00006486"/>
    </source>
</evidence>
<evidence type="ECO:0000256" key="3">
    <source>
        <dbReference type="ARBA" id="ARBA00023004"/>
    </source>
</evidence>
<name>A0A7T8B9Z2_9SPIR</name>
<accession>A0A7T8B9Z2</accession>
<dbReference type="InterPro" id="IPR020558">
    <property type="entry name" value="DiOHA_6PGluconate_deHydtase_CS"/>
</dbReference>
<dbReference type="GO" id="GO:0051536">
    <property type="term" value="F:iron-sulfur cluster binding"/>
    <property type="evidence" value="ECO:0007669"/>
    <property type="project" value="UniProtKB-KW"/>
</dbReference>
<dbReference type="GO" id="GO:0016836">
    <property type="term" value="F:hydro-lyase activity"/>
    <property type="evidence" value="ECO:0007669"/>
    <property type="project" value="TreeGrafter"/>
</dbReference>